<dbReference type="EMBL" id="NCKV01004571">
    <property type="protein sequence ID" value="RWS24668.1"/>
    <property type="molecule type" value="Genomic_DNA"/>
</dbReference>
<dbReference type="Pfam" id="PF20805">
    <property type="entry name" value="Integrin_A_Ig_2"/>
    <property type="match status" value="1"/>
</dbReference>
<dbReference type="GO" id="GO:0048513">
    <property type="term" value="P:animal organ development"/>
    <property type="evidence" value="ECO:0007669"/>
    <property type="project" value="UniProtKB-ARBA"/>
</dbReference>
<dbReference type="Gene3D" id="2.60.40.1460">
    <property type="entry name" value="Integrin domains. Chain A, domain 2"/>
    <property type="match status" value="1"/>
</dbReference>
<evidence type="ECO:0000256" key="2">
    <source>
        <dbReference type="ARBA" id="ARBA00008054"/>
    </source>
</evidence>
<keyword evidence="6 13" id="KW-0130">Cell adhesion</keyword>
<keyword evidence="3 13" id="KW-0812">Transmembrane</keyword>
<dbReference type="GO" id="GO:0007157">
    <property type="term" value="P:heterophilic cell-cell adhesion via plasma membrane cell adhesion molecules"/>
    <property type="evidence" value="ECO:0007669"/>
    <property type="project" value="UniProtKB-ARBA"/>
</dbReference>
<dbReference type="PROSITE" id="PS51470">
    <property type="entry name" value="FG_GAP"/>
    <property type="match status" value="4"/>
</dbReference>
<dbReference type="PANTHER" id="PTHR23220:SF83">
    <property type="entry name" value="INTEGRIN ALPHA-PS3-RELATED"/>
    <property type="match status" value="1"/>
</dbReference>
<evidence type="ECO:0000256" key="8">
    <source>
        <dbReference type="ARBA" id="ARBA00023037"/>
    </source>
</evidence>
<dbReference type="PRINTS" id="PR01185">
    <property type="entry name" value="INTEGRINA"/>
</dbReference>
<dbReference type="SUPFAM" id="SSF69179">
    <property type="entry name" value="Integrin domains"/>
    <property type="match status" value="2"/>
</dbReference>
<evidence type="ECO:0000256" key="12">
    <source>
        <dbReference type="PROSITE-ProRule" id="PRU00803"/>
    </source>
</evidence>
<evidence type="ECO:0000256" key="4">
    <source>
        <dbReference type="ARBA" id="ARBA00022729"/>
    </source>
</evidence>
<dbReference type="SUPFAM" id="SSF69318">
    <property type="entry name" value="Integrin alpha N-terminal domain"/>
    <property type="match status" value="1"/>
</dbReference>
<feature type="repeat" description="FG-GAP" evidence="12">
    <location>
        <begin position="44"/>
        <end position="101"/>
    </location>
</feature>
<proteinExistence type="inferred from homology"/>
<feature type="domain" description="Integrin alpha second immunoglobulin-like" evidence="15">
    <location>
        <begin position="442"/>
        <end position="572"/>
    </location>
</feature>
<dbReference type="InterPro" id="IPR013517">
    <property type="entry name" value="FG-GAP"/>
</dbReference>
<dbReference type="GO" id="GO:0009897">
    <property type="term" value="C:external side of plasma membrane"/>
    <property type="evidence" value="ECO:0007669"/>
    <property type="project" value="TreeGrafter"/>
</dbReference>
<accession>A0A443SAU4</accession>
<keyword evidence="8 13" id="KW-0401">Integrin</keyword>
<keyword evidence="9 13" id="KW-0472">Membrane</keyword>
<comment type="subcellular location">
    <subcellularLocation>
        <location evidence="1 13">Membrane</location>
        <topology evidence="1 13">Single-pass type I membrane protein</topology>
    </subcellularLocation>
</comment>
<evidence type="ECO:0000256" key="1">
    <source>
        <dbReference type="ARBA" id="ARBA00004479"/>
    </source>
</evidence>
<dbReference type="GO" id="GO:0005178">
    <property type="term" value="F:integrin binding"/>
    <property type="evidence" value="ECO:0007669"/>
    <property type="project" value="TreeGrafter"/>
</dbReference>
<dbReference type="Gene3D" id="2.130.10.130">
    <property type="entry name" value="Integrin alpha, N-terminal"/>
    <property type="match status" value="1"/>
</dbReference>
<keyword evidence="10 13" id="KW-0675">Receptor</keyword>
<gene>
    <name evidence="16" type="ORF">B4U80_04854</name>
</gene>
<dbReference type="InterPro" id="IPR028994">
    <property type="entry name" value="Integrin_alpha_N"/>
</dbReference>
<dbReference type="Gene3D" id="2.60.40.1530">
    <property type="entry name" value="ntegrin, alpha v. Chain A, domain 4"/>
    <property type="match status" value="1"/>
</dbReference>
<dbReference type="OrthoDB" id="5573735at2759"/>
<dbReference type="SMART" id="SM00191">
    <property type="entry name" value="Int_alpha"/>
    <property type="match status" value="4"/>
</dbReference>
<dbReference type="InterPro" id="IPR013649">
    <property type="entry name" value="Integrin_alpha_Ig-like_1"/>
</dbReference>
<feature type="transmembrane region" description="Helical" evidence="13">
    <location>
        <begin position="788"/>
        <end position="815"/>
    </location>
</feature>
<comment type="similarity">
    <text evidence="2 13">Belongs to the integrin alpha chain family.</text>
</comment>
<keyword evidence="7 13" id="KW-1133">Transmembrane helix</keyword>
<keyword evidence="4" id="KW-0732">Signal</keyword>
<evidence type="ECO:0000256" key="3">
    <source>
        <dbReference type="ARBA" id="ARBA00022692"/>
    </source>
</evidence>
<reference evidence="16 17" key="1">
    <citation type="journal article" date="2018" name="Gigascience">
        <title>Genomes of trombidid mites reveal novel predicted allergens and laterally-transferred genes associated with secondary metabolism.</title>
        <authorList>
            <person name="Dong X."/>
            <person name="Chaisiri K."/>
            <person name="Xia D."/>
            <person name="Armstrong S.D."/>
            <person name="Fang Y."/>
            <person name="Donnelly M.J."/>
            <person name="Kadowaki T."/>
            <person name="McGarry J.W."/>
            <person name="Darby A.C."/>
            <person name="Makepeace B.L."/>
        </authorList>
    </citation>
    <scope>NUCLEOTIDE SEQUENCE [LARGE SCALE GENOMIC DNA]</scope>
    <source>
        <strain evidence="16">UoL-UT</strain>
    </source>
</reference>
<keyword evidence="5" id="KW-0677">Repeat</keyword>
<dbReference type="Gene3D" id="2.60.40.1510">
    <property type="entry name" value="ntegrin, alpha v. Chain A, domain 3"/>
    <property type="match status" value="1"/>
</dbReference>
<evidence type="ECO:0000256" key="13">
    <source>
        <dbReference type="RuleBase" id="RU003762"/>
    </source>
</evidence>
<dbReference type="InterPro" id="IPR000413">
    <property type="entry name" value="Integrin_alpha"/>
</dbReference>
<protein>
    <submittedName>
        <fullName evidence="16">Integrin alpha-9-like protein</fullName>
    </submittedName>
</protein>
<name>A0A443SAU4_9ACAR</name>
<dbReference type="InterPro" id="IPR013519">
    <property type="entry name" value="Int_alpha_beta-p"/>
</dbReference>
<feature type="repeat" description="FG-GAP" evidence="12">
    <location>
        <begin position="104"/>
        <end position="171"/>
    </location>
</feature>
<organism evidence="16 17">
    <name type="scientific">Leptotrombidium deliense</name>
    <dbReference type="NCBI Taxonomy" id="299467"/>
    <lineage>
        <taxon>Eukaryota</taxon>
        <taxon>Metazoa</taxon>
        <taxon>Ecdysozoa</taxon>
        <taxon>Arthropoda</taxon>
        <taxon>Chelicerata</taxon>
        <taxon>Arachnida</taxon>
        <taxon>Acari</taxon>
        <taxon>Acariformes</taxon>
        <taxon>Trombidiformes</taxon>
        <taxon>Prostigmata</taxon>
        <taxon>Anystina</taxon>
        <taxon>Parasitengona</taxon>
        <taxon>Trombiculoidea</taxon>
        <taxon>Trombiculidae</taxon>
        <taxon>Leptotrombidium</taxon>
    </lineage>
</organism>
<evidence type="ECO:0000256" key="5">
    <source>
        <dbReference type="ARBA" id="ARBA00022737"/>
    </source>
</evidence>
<dbReference type="VEuPathDB" id="VectorBase:LDEU007372"/>
<dbReference type="Pfam" id="PF08441">
    <property type="entry name" value="Integrin_A_Ig_1"/>
    <property type="match status" value="1"/>
</dbReference>
<evidence type="ECO:0000313" key="16">
    <source>
        <dbReference type="EMBL" id="RWS24668.1"/>
    </source>
</evidence>
<dbReference type="AlphaFoldDB" id="A0A443SAU4"/>
<dbReference type="GO" id="GO:0007160">
    <property type="term" value="P:cell-matrix adhesion"/>
    <property type="evidence" value="ECO:0007669"/>
    <property type="project" value="TreeGrafter"/>
</dbReference>
<keyword evidence="17" id="KW-1185">Reference proteome</keyword>
<feature type="domain" description="Integrin alpha first immunoglubulin-like" evidence="14">
    <location>
        <begin position="291"/>
        <end position="439"/>
    </location>
</feature>
<dbReference type="InterPro" id="IPR032695">
    <property type="entry name" value="Integrin_dom_sf"/>
</dbReference>
<evidence type="ECO:0000259" key="15">
    <source>
        <dbReference type="Pfam" id="PF20805"/>
    </source>
</evidence>
<sequence length="853" mass="96279">MAGFSNAFSRDAKKLILGSPGFYQWRGAVVTYFIDGFKKVRNPEMIQYHLKVATDSYLGYSVTSGFFNDDNVEEVVAGAPKDSFYRGSVYIFSMKAHAGENSMTVVRVLRGTQFGEYFGSSVIATDLNGDSRDDLIVGAPFHSPVTKVNDGQQGDRGRIYVYVSNENFYVKVCVNKKQGFEEPQILSGLNKPLARFGSSLCVLGDINLDGFTDIAVGAPYEDDNKGAVYIYHGSKNGLNEKFAQRISASDFRSVDLKGFGISLTVSDIDRNHYPDILIGSYLSENAVILRSQPFAEIKAQIIINQSSVLKPELCKTDSCFSISYCFRLQGKYIREEEKLFVQLEMDTVLKGIGNENLRVFALRPGKRFSNMETYVDIRVNETICSPSIPIFVRNDIVDKLTPIKFEMTYNIAKRNRTTFCGNCPIVEESKTVSSEINFESGCKNGQKCVSNMTVELKTISENEVVTSVIDGLQSDVKLYMNVSNFGENAHLAKLVLEVKPYLAVTRLQTHCEIDLENEEKVVVSCDLGNPFEAENVLFVVPFDLKQTNKATQITFKAKLLTTSDLTNDSKIEETAHLKILYNTAVQIVKEKSSPIFYEVKNRRIFDYYLFSSVFQIHKENYSAVDNLGNIAIRCDYNLTNLPIVPGADVVIGEPGVTFGFPEVSRLQNDALKAFRDKRHTSNESESIFEFNDQLLKLNCENVHCENFYCRIGPFKAGYHVGIFNLHSALNISTIESVFGSHFKAIDLSIEAKAQIIDAVINRSNDFYFDSIDLIIRFRKMRQRLKLQLWILAISAASGLFIFVLMLLALIHFGFFQRKKREEIKKLLHQANLMKKFNNCDHDAFDTKDLVIRN</sequence>
<evidence type="ECO:0000256" key="9">
    <source>
        <dbReference type="ARBA" id="ARBA00023136"/>
    </source>
</evidence>
<dbReference type="GO" id="GO:0033627">
    <property type="term" value="P:cell adhesion mediated by integrin"/>
    <property type="evidence" value="ECO:0007669"/>
    <property type="project" value="TreeGrafter"/>
</dbReference>
<dbReference type="Proteomes" id="UP000288716">
    <property type="component" value="Unassembled WGS sequence"/>
</dbReference>
<dbReference type="GO" id="GO:0007229">
    <property type="term" value="P:integrin-mediated signaling pathway"/>
    <property type="evidence" value="ECO:0007669"/>
    <property type="project" value="UniProtKB-KW"/>
</dbReference>
<comment type="caution">
    <text evidence="16">The sequence shown here is derived from an EMBL/GenBank/DDBJ whole genome shotgun (WGS) entry which is preliminary data.</text>
</comment>
<dbReference type="GO" id="GO:0008305">
    <property type="term" value="C:integrin complex"/>
    <property type="evidence" value="ECO:0007669"/>
    <property type="project" value="InterPro"/>
</dbReference>
<keyword evidence="11" id="KW-0325">Glycoprotein</keyword>
<dbReference type="InterPro" id="IPR048285">
    <property type="entry name" value="Integrin_alpha_Ig-like_2"/>
</dbReference>
<feature type="repeat" description="FG-GAP" evidence="12">
    <location>
        <begin position="182"/>
        <end position="240"/>
    </location>
</feature>
<evidence type="ECO:0000259" key="14">
    <source>
        <dbReference type="Pfam" id="PF08441"/>
    </source>
</evidence>
<evidence type="ECO:0000256" key="11">
    <source>
        <dbReference type="ARBA" id="ARBA00023180"/>
    </source>
</evidence>
<evidence type="ECO:0000313" key="17">
    <source>
        <dbReference type="Proteomes" id="UP000288716"/>
    </source>
</evidence>
<evidence type="ECO:0000256" key="6">
    <source>
        <dbReference type="ARBA" id="ARBA00022889"/>
    </source>
</evidence>
<dbReference type="PANTHER" id="PTHR23220">
    <property type="entry name" value="INTEGRIN ALPHA"/>
    <property type="match status" value="1"/>
</dbReference>
<dbReference type="Pfam" id="PF01839">
    <property type="entry name" value="FG-GAP"/>
    <property type="match status" value="2"/>
</dbReference>
<evidence type="ECO:0000256" key="7">
    <source>
        <dbReference type="ARBA" id="ARBA00022989"/>
    </source>
</evidence>
<dbReference type="STRING" id="299467.A0A443SAU4"/>
<feature type="repeat" description="FG-GAP" evidence="12">
    <location>
        <begin position="244"/>
        <end position="306"/>
    </location>
</feature>
<dbReference type="Gene3D" id="1.20.5.930">
    <property type="entry name" value="Bicelle-embedded integrin alpha(iib) transmembrane segment"/>
    <property type="match status" value="1"/>
</dbReference>
<evidence type="ECO:0000256" key="10">
    <source>
        <dbReference type="ARBA" id="ARBA00023170"/>
    </source>
</evidence>